<dbReference type="Pfam" id="PF00394">
    <property type="entry name" value="Cu-oxidase"/>
    <property type="match status" value="1"/>
</dbReference>
<organism evidence="17">
    <name type="scientific">Eucalyptus grandis</name>
    <name type="common">Flooded gum</name>
    <dbReference type="NCBI Taxonomy" id="71139"/>
    <lineage>
        <taxon>Eukaryota</taxon>
        <taxon>Viridiplantae</taxon>
        <taxon>Streptophyta</taxon>
        <taxon>Embryophyta</taxon>
        <taxon>Tracheophyta</taxon>
        <taxon>Spermatophyta</taxon>
        <taxon>Magnoliopsida</taxon>
        <taxon>eudicotyledons</taxon>
        <taxon>Gunneridae</taxon>
        <taxon>Pentapetalae</taxon>
        <taxon>rosids</taxon>
        <taxon>malvids</taxon>
        <taxon>Myrtales</taxon>
        <taxon>Myrtaceae</taxon>
        <taxon>Myrtoideae</taxon>
        <taxon>Eucalypteae</taxon>
        <taxon>Eucalyptus</taxon>
    </lineage>
</organism>
<name>A0A059BYL2_EUCGR</name>
<sequence length="413" mass="45501">MGEFTSVKGCFSLTLISRHGVREPRNAWSDGPENIMQCPSPPGTSFLQEINFTTEEGTLYSDWSRATVRGAIIILPAIGTSYSYPRPHAEDTMVLASWFKGDVKAIIMEAPATGGDSNTLDAFTINGQPGDLYNCSSNSTYRVMVDYGKTYLLRIVNAVMNKGMFFRIANHSLTVVWMDAAYLKPIETSSIMITPGQMMDVLMKADQEPSHYYMAGSPFADTTAPFNNTTTTAIQRQLHTPARAHPVNVPKKINKRIFFTVSVNQIYCPNASCAGPNGNRLAASLNNRSFQTPKIDILGAYYWSLPGVYNATFPDKPPYFFNFTGDVGNISLSPCLDTAVKMINYGTAVEIIFKGTNLGAPENQPMHQHGYSFYVVGMGWGNFDKKADPKTRKLVDLPEVNTFGVPKNGLAHD</sequence>
<evidence type="ECO:0000256" key="12">
    <source>
        <dbReference type="ARBA" id="ARBA00023180"/>
    </source>
</evidence>
<comment type="similarity">
    <text evidence="4">Belongs to the multicopper oxidase family.</text>
</comment>
<dbReference type="Gene3D" id="2.60.40.420">
    <property type="entry name" value="Cupredoxins - blue copper proteins"/>
    <property type="match status" value="3"/>
</dbReference>
<comment type="subcellular location">
    <subcellularLocation>
        <location evidence="3">Secreted</location>
        <location evidence="3">Extracellular space</location>
        <location evidence="3">Apoplast</location>
    </subcellularLocation>
</comment>
<evidence type="ECO:0000256" key="6">
    <source>
        <dbReference type="ARBA" id="ARBA00022523"/>
    </source>
</evidence>
<dbReference type="EMBL" id="KK198758">
    <property type="protein sequence ID" value="KCW71059.1"/>
    <property type="molecule type" value="Genomic_DNA"/>
</dbReference>
<dbReference type="InParanoid" id="A0A059BYL2"/>
<comment type="catalytic activity">
    <reaction evidence="1">
        <text>4 hydroquinone + O2 = 4 benzosemiquinone + 2 H2O</text>
        <dbReference type="Rhea" id="RHEA:11276"/>
        <dbReference type="ChEBI" id="CHEBI:15377"/>
        <dbReference type="ChEBI" id="CHEBI:15379"/>
        <dbReference type="ChEBI" id="CHEBI:17594"/>
        <dbReference type="ChEBI" id="CHEBI:17977"/>
        <dbReference type="EC" id="1.10.3.2"/>
    </reaction>
</comment>
<keyword evidence="8" id="KW-0479">Metal-binding</keyword>
<dbReference type="GO" id="GO:0016491">
    <property type="term" value="F:oxidoreductase activity"/>
    <property type="evidence" value="ECO:0000318"/>
    <property type="project" value="GO_Central"/>
</dbReference>
<dbReference type="GO" id="GO:0046274">
    <property type="term" value="P:lignin catabolic process"/>
    <property type="evidence" value="ECO:0007669"/>
    <property type="project" value="UniProtKB-KW"/>
</dbReference>
<evidence type="ECO:0000313" key="17">
    <source>
        <dbReference type="EMBL" id="KCW71059.1"/>
    </source>
</evidence>
<evidence type="ECO:0000259" key="14">
    <source>
        <dbReference type="Pfam" id="PF00394"/>
    </source>
</evidence>
<proteinExistence type="inferred from homology"/>
<dbReference type="InterPro" id="IPR011707">
    <property type="entry name" value="Cu-oxidase-like_N"/>
</dbReference>
<feature type="domain" description="Plastocyanin-like" evidence="14">
    <location>
        <begin position="92"/>
        <end position="237"/>
    </location>
</feature>
<dbReference type="InterPro" id="IPR011706">
    <property type="entry name" value="Cu-oxidase_C"/>
</dbReference>
<evidence type="ECO:0000256" key="1">
    <source>
        <dbReference type="ARBA" id="ARBA00000349"/>
    </source>
</evidence>
<evidence type="ECO:0000259" key="16">
    <source>
        <dbReference type="Pfam" id="PF07732"/>
    </source>
</evidence>
<evidence type="ECO:0000256" key="4">
    <source>
        <dbReference type="ARBA" id="ARBA00010609"/>
    </source>
</evidence>
<dbReference type="InterPro" id="IPR008972">
    <property type="entry name" value="Cupredoxin"/>
</dbReference>
<keyword evidence="11" id="KW-0186">Copper</keyword>
<evidence type="ECO:0000256" key="5">
    <source>
        <dbReference type="ARBA" id="ARBA00012297"/>
    </source>
</evidence>
<dbReference type="PANTHER" id="PTHR11709:SF410">
    <property type="entry name" value="LACCASE"/>
    <property type="match status" value="1"/>
</dbReference>
<dbReference type="InterPro" id="IPR034285">
    <property type="entry name" value="CuRO_2_LCC"/>
</dbReference>
<accession>A0A059BYL2</accession>
<evidence type="ECO:0000259" key="15">
    <source>
        <dbReference type="Pfam" id="PF07731"/>
    </source>
</evidence>
<feature type="domain" description="Plastocyanin-like" evidence="15">
    <location>
        <begin position="314"/>
        <end position="409"/>
    </location>
</feature>
<dbReference type="PANTHER" id="PTHR11709">
    <property type="entry name" value="MULTI-COPPER OXIDASE"/>
    <property type="match status" value="1"/>
</dbReference>
<dbReference type="Gramene" id="KCW71059">
    <property type="protein sequence ID" value="KCW71059"/>
    <property type="gene ID" value="EUGRSUZ_F04157"/>
</dbReference>
<evidence type="ECO:0000256" key="11">
    <source>
        <dbReference type="ARBA" id="ARBA00023008"/>
    </source>
</evidence>
<comment type="cofactor">
    <cofactor evidence="2">
        <name>Cu cation</name>
        <dbReference type="ChEBI" id="CHEBI:23378"/>
    </cofactor>
</comment>
<keyword evidence="12" id="KW-0325">Glycoprotein</keyword>
<dbReference type="AlphaFoldDB" id="A0A059BYL2"/>
<reference evidence="17" key="1">
    <citation type="submission" date="2013-07" db="EMBL/GenBank/DDBJ databases">
        <title>The genome of Eucalyptus grandis.</title>
        <authorList>
            <person name="Schmutz J."/>
            <person name="Hayes R."/>
            <person name="Myburg A."/>
            <person name="Tuskan G."/>
            <person name="Grattapaglia D."/>
            <person name="Rokhsar D.S."/>
        </authorList>
    </citation>
    <scope>NUCLEOTIDE SEQUENCE</scope>
    <source>
        <tissue evidence="17">Leaf extractions</tissue>
    </source>
</reference>
<dbReference type="EC" id="1.10.3.2" evidence="5"/>
<dbReference type="Pfam" id="PF07731">
    <property type="entry name" value="Cu-oxidase_2"/>
    <property type="match status" value="1"/>
</dbReference>
<dbReference type="GO" id="GO:0005507">
    <property type="term" value="F:copper ion binding"/>
    <property type="evidence" value="ECO:0007669"/>
    <property type="project" value="InterPro"/>
</dbReference>
<keyword evidence="6" id="KW-0052">Apoplast</keyword>
<dbReference type="CDD" id="cd13875">
    <property type="entry name" value="CuRO_2_LCC_plant"/>
    <property type="match status" value="1"/>
</dbReference>
<evidence type="ECO:0000256" key="2">
    <source>
        <dbReference type="ARBA" id="ARBA00001935"/>
    </source>
</evidence>
<evidence type="ECO:0000256" key="13">
    <source>
        <dbReference type="ARBA" id="ARBA00023185"/>
    </source>
</evidence>
<keyword evidence="7" id="KW-0964">Secreted</keyword>
<dbReference type="InterPro" id="IPR001117">
    <property type="entry name" value="Cu-oxidase_2nd"/>
</dbReference>
<dbReference type="GO" id="GO:0048046">
    <property type="term" value="C:apoplast"/>
    <property type="evidence" value="ECO:0007669"/>
    <property type="project" value="UniProtKB-SubCell"/>
</dbReference>
<protein>
    <recommendedName>
        <fullName evidence="5">laccase</fullName>
        <ecNumber evidence="5">1.10.3.2</ecNumber>
    </recommendedName>
</protein>
<feature type="domain" description="Plastocyanin-like" evidence="16">
    <location>
        <begin position="14"/>
        <end position="74"/>
    </location>
</feature>
<evidence type="ECO:0000256" key="8">
    <source>
        <dbReference type="ARBA" id="ARBA00022723"/>
    </source>
</evidence>
<dbReference type="Pfam" id="PF07732">
    <property type="entry name" value="Cu-oxidase_3"/>
    <property type="match status" value="1"/>
</dbReference>
<evidence type="ECO:0000256" key="9">
    <source>
        <dbReference type="ARBA" id="ARBA00022737"/>
    </source>
</evidence>
<dbReference type="InterPro" id="IPR045087">
    <property type="entry name" value="Cu-oxidase_fam"/>
</dbReference>
<evidence type="ECO:0000256" key="3">
    <source>
        <dbReference type="ARBA" id="ARBA00004271"/>
    </source>
</evidence>
<keyword evidence="9" id="KW-0677">Repeat</keyword>
<dbReference type="SUPFAM" id="SSF49503">
    <property type="entry name" value="Cupredoxins"/>
    <property type="match status" value="2"/>
</dbReference>
<dbReference type="GO" id="GO:0052716">
    <property type="term" value="F:hydroquinone:oxygen oxidoreductase activity"/>
    <property type="evidence" value="ECO:0007669"/>
    <property type="project" value="UniProtKB-EC"/>
</dbReference>
<keyword evidence="10" id="KW-0560">Oxidoreductase</keyword>
<gene>
    <name evidence="17" type="ORF">EUGRSUZ_F04157</name>
</gene>
<evidence type="ECO:0000256" key="10">
    <source>
        <dbReference type="ARBA" id="ARBA00023002"/>
    </source>
</evidence>
<evidence type="ECO:0000256" key="7">
    <source>
        <dbReference type="ARBA" id="ARBA00022525"/>
    </source>
</evidence>
<keyword evidence="13" id="KW-0439">Lignin degradation</keyword>